<accession>A0AC61L360</accession>
<dbReference type="EMBL" id="PQXF01000011">
    <property type="protein sequence ID" value="PXF60827.1"/>
    <property type="molecule type" value="Genomic_DNA"/>
</dbReference>
<evidence type="ECO:0000313" key="1">
    <source>
        <dbReference type="EMBL" id="PXF60827.1"/>
    </source>
</evidence>
<reference evidence="1" key="1">
    <citation type="submission" date="2018-01" db="EMBL/GenBank/DDBJ databases">
        <authorList>
            <person name="Krukenberg V."/>
        </authorList>
    </citation>
    <scope>NUCLEOTIDE SEQUENCE</scope>
    <source>
        <strain evidence="1">E20ANME2</strain>
    </source>
</reference>
<dbReference type="Proteomes" id="UP000248329">
    <property type="component" value="Unassembled WGS sequence"/>
</dbReference>
<name>A0AC61L360_9EURY</name>
<protein>
    <submittedName>
        <fullName evidence="1">Uncharacterized protein</fullName>
    </submittedName>
</protein>
<proteinExistence type="predicted"/>
<organism evidence="1 2">
    <name type="scientific">Candidatus Methanogaster sp</name>
    <dbReference type="NCBI Taxonomy" id="3386292"/>
    <lineage>
        <taxon>Archaea</taxon>
        <taxon>Methanobacteriati</taxon>
        <taxon>Methanobacteriota</taxon>
        <taxon>Stenosarchaea group</taxon>
        <taxon>Methanomicrobia</taxon>
        <taxon>Methanosarcinales</taxon>
        <taxon>ANME-2 cluster</taxon>
        <taxon>Candidatus Methanogasteraceae</taxon>
        <taxon>Candidatus Methanogaster</taxon>
    </lineage>
</organism>
<evidence type="ECO:0000313" key="2">
    <source>
        <dbReference type="Proteomes" id="UP000248329"/>
    </source>
</evidence>
<comment type="caution">
    <text evidence="1">The sequence shown here is derived from an EMBL/GenBank/DDBJ whole genome shotgun (WGS) entry which is preliminary data.</text>
</comment>
<sequence length="623" mass="67804">MKRIIGIVLLLVFANVVCAEMAPEEEWSKAFGGTGNEWANSVQQTSDGGYILAGDTESYGSCDLDFWLVKTDSDGNKEWYETFGGTEDDEAYLVKQTSDGGYILAGEMSSYGSGGYNFWLIKVGGIDTTPSVRILDSPFTIRGGEGVEVTVGWENIPSNWKLVLSLEKSDTDKDRLADDENRTISGTDETVFTLNAYQVDETYDRALVWASLRDENGNWNGIYTNASTTVLPTATQVPRIATPTPAQKPDDDSTQMLKLAGGAIIALLAIALLTGKLRGKRRDATFEPSTTRETKTTPLPAPTVVAKPAPQSPPPPEPIPQPAPPDPTPPPEPAPTPQPAPQPVPEPTPTRESAAIEVRRGYEVLPNNDIRFGIRVINPTPYLIADVETILDYDKTLFSLKGDRVRTLANIHPNGERTAKYVLTPRGCVHNEKIDATIIYRDHTGKRCTVQMRGKEVHCVCPFLREKALTEGEFAELAAESRHIEEGLSFSGIVVYEAAAFIKESCTHRLHTVGEHEIDNTIVLNLAGESIGEGAYYLVTAVIQPYKEKDITRIALRAYSDKPHGLHGFLNEIAASIRHLVGSVQSAKEIGIIEEKQVVNIIDSVVQRTSFGGAGVGGSAEVG</sequence>
<gene>
    <name evidence="1" type="ORF">C4B59_07515</name>
</gene>